<feature type="active site" description="Proton acceptor" evidence="6">
    <location>
        <position position="286"/>
    </location>
</feature>
<feature type="binding site" evidence="7">
    <location>
        <begin position="340"/>
        <end position="341"/>
    </location>
    <ligand>
        <name>FMN</name>
        <dbReference type="ChEBI" id="CHEBI:58210"/>
    </ligand>
</feature>
<feature type="binding site" evidence="7">
    <location>
        <position position="289"/>
    </location>
    <ligand>
        <name>glyoxylate</name>
        <dbReference type="ChEBI" id="CHEBI:36655"/>
    </ligand>
</feature>
<evidence type="ECO:0000313" key="9">
    <source>
        <dbReference type="EMBL" id="RMX05912.1"/>
    </source>
</evidence>
<evidence type="ECO:0000256" key="1">
    <source>
        <dbReference type="ARBA" id="ARBA00001917"/>
    </source>
</evidence>
<evidence type="ECO:0000256" key="3">
    <source>
        <dbReference type="ARBA" id="ARBA00022643"/>
    </source>
</evidence>
<keyword evidence="2 7" id="KW-0285">Flavoprotein</keyword>
<dbReference type="InterPro" id="IPR013785">
    <property type="entry name" value="Aldolase_TIM"/>
</dbReference>
<dbReference type="Gene3D" id="3.20.20.70">
    <property type="entry name" value="Aldolase class I"/>
    <property type="match status" value="1"/>
</dbReference>
<comment type="cofactor">
    <cofactor evidence="1">
        <name>FMN</name>
        <dbReference type="ChEBI" id="CHEBI:58210"/>
    </cofactor>
</comment>
<proteinExistence type="inferred from homology"/>
<evidence type="ECO:0000256" key="5">
    <source>
        <dbReference type="ARBA" id="ARBA00024042"/>
    </source>
</evidence>
<accession>A0A3M6QTV8</accession>
<feature type="binding site" evidence="7">
    <location>
        <begin position="85"/>
        <end position="87"/>
    </location>
    <ligand>
        <name>FMN</name>
        <dbReference type="ChEBI" id="CHEBI:58210"/>
    </ligand>
</feature>
<dbReference type="EMBL" id="RDQO01000003">
    <property type="protein sequence ID" value="RMX05912.1"/>
    <property type="molecule type" value="Genomic_DNA"/>
</dbReference>
<dbReference type="OrthoDB" id="9770452at2"/>
<dbReference type="SUPFAM" id="SSF51395">
    <property type="entry name" value="FMN-linked oxidoreductases"/>
    <property type="match status" value="1"/>
</dbReference>
<feature type="binding site" evidence="7">
    <location>
        <position position="32"/>
    </location>
    <ligand>
        <name>glyoxylate</name>
        <dbReference type="ChEBI" id="CHEBI:36655"/>
    </ligand>
</feature>
<dbReference type="GO" id="GO:0010181">
    <property type="term" value="F:FMN binding"/>
    <property type="evidence" value="ECO:0007669"/>
    <property type="project" value="InterPro"/>
</dbReference>
<gene>
    <name evidence="9" type="ORF">D8I35_12230</name>
</gene>
<keyword evidence="4" id="KW-0560">Oxidoreductase</keyword>
<dbReference type="PROSITE" id="PS51349">
    <property type="entry name" value="FMN_HYDROXY_ACID_DH_2"/>
    <property type="match status" value="1"/>
</dbReference>
<organism evidence="9 10">
    <name type="scientific">Corticibacter populi</name>
    <dbReference type="NCBI Taxonomy" id="1550736"/>
    <lineage>
        <taxon>Bacteria</taxon>
        <taxon>Pseudomonadati</taxon>
        <taxon>Pseudomonadota</taxon>
        <taxon>Betaproteobacteria</taxon>
        <taxon>Burkholderiales</taxon>
        <taxon>Comamonadaceae</taxon>
        <taxon>Corticibacter</taxon>
    </lineage>
</organism>
<keyword evidence="10" id="KW-1185">Reference proteome</keyword>
<evidence type="ECO:0000313" key="10">
    <source>
        <dbReference type="Proteomes" id="UP000278006"/>
    </source>
</evidence>
<keyword evidence="3 7" id="KW-0288">FMN</keyword>
<feature type="domain" description="FMN hydroxy acid dehydrogenase" evidence="8">
    <location>
        <begin position="6"/>
        <end position="391"/>
    </location>
</feature>
<evidence type="ECO:0000259" key="8">
    <source>
        <dbReference type="PROSITE" id="PS51349"/>
    </source>
</evidence>
<protein>
    <submittedName>
        <fullName evidence="9">Alpha-hydroxy-acid oxidizing protein</fullName>
    </submittedName>
</protein>
<reference evidence="9 10" key="1">
    <citation type="submission" date="2018-10" db="EMBL/GenBank/DDBJ databases">
        <title>Draft genome of Cortibacter populi DSM10536.</title>
        <authorList>
            <person name="Bernier A.-M."/>
            <person name="Bernard K."/>
        </authorList>
    </citation>
    <scope>NUCLEOTIDE SEQUENCE [LARGE SCALE GENOMIC DNA]</scope>
    <source>
        <strain evidence="9 10">DSM 105136</strain>
    </source>
</reference>
<dbReference type="FunFam" id="3.20.20.70:FF:000029">
    <property type="entry name" value="L-lactate dehydrogenase"/>
    <property type="match status" value="1"/>
</dbReference>
<dbReference type="AlphaFoldDB" id="A0A3M6QTV8"/>
<feature type="binding site" evidence="7">
    <location>
        <position position="135"/>
    </location>
    <ligand>
        <name>FMN</name>
        <dbReference type="ChEBI" id="CHEBI:58210"/>
    </ligand>
</feature>
<feature type="binding site" evidence="7">
    <location>
        <position position="286"/>
    </location>
    <ligand>
        <name>glyoxylate</name>
        <dbReference type="ChEBI" id="CHEBI:36655"/>
    </ligand>
</feature>
<feature type="binding site" evidence="7">
    <location>
        <position position="163"/>
    </location>
    <ligand>
        <name>FMN</name>
        <dbReference type="ChEBI" id="CHEBI:58210"/>
    </ligand>
</feature>
<evidence type="ECO:0000256" key="4">
    <source>
        <dbReference type="ARBA" id="ARBA00023002"/>
    </source>
</evidence>
<dbReference type="Pfam" id="PF01070">
    <property type="entry name" value="FMN_dh"/>
    <property type="match status" value="1"/>
</dbReference>
<dbReference type="InterPro" id="IPR037396">
    <property type="entry name" value="FMN_HAD"/>
</dbReference>
<dbReference type="CDD" id="cd02809">
    <property type="entry name" value="alpha_hydroxyacid_oxid_FMN"/>
    <property type="match status" value="1"/>
</dbReference>
<dbReference type="Proteomes" id="UP000278006">
    <property type="component" value="Unassembled WGS sequence"/>
</dbReference>
<dbReference type="GO" id="GO:0004459">
    <property type="term" value="F:L-lactate dehydrogenase (NAD+) activity"/>
    <property type="evidence" value="ECO:0007669"/>
    <property type="project" value="TreeGrafter"/>
</dbReference>
<feature type="binding site" evidence="7">
    <location>
        <position position="262"/>
    </location>
    <ligand>
        <name>FMN</name>
        <dbReference type="ChEBI" id="CHEBI:58210"/>
    </ligand>
</feature>
<evidence type="ECO:0000256" key="2">
    <source>
        <dbReference type="ARBA" id="ARBA00022630"/>
    </source>
</evidence>
<dbReference type="GO" id="GO:0009060">
    <property type="term" value="P:aerobic respiration"/>
    <property type="evidence" value="ECO:0007669"/>
    <property type="project" value="TreeGrafter"/>
</dbReference>
<comment type="caution">
    <text evidence="9">The sequence shown here is derived from an EMBL/GenBank/DDBJ whole genome shotgun (WGS) entry which is preliminary data.</text>
</comment>
<dbReference type="PANTHER" id="PTHR10578:SF107">
    <property type="entry name" value="2-HYDROXYACID OXIDASE 1"/>
    <property type="match status" value="1"/>
</dbReference>
<sequence length="402" mass="43688">MSNPEKRVARLYATEEFRSLARQRLPKGLFEYVDRGAGDERARGWTQASLDRWRFVPRLLCDVSQRSQDVELFGQRYSAPLAISPTAAAGLLWFEGEIALARAARTAGLPFTLSTSSITSMERVAEAAGPGMWFQLYMWPDRRLSYGLVDRVREAGYGALILTVDTPVLPLRPYNLRNGFGVPIRMTPRNVVDVACHPRWALGTLVPHLLRHGMPRYENYPQGAQASLGVKAKSFANPKNDSCTWDDLHALRRYWKGPLLVKGILSPEDARLALQHGADGVVLSNHAGRNLDSLVAPLDVLPQVADSVGHKLTVLVDSGFASGSDAVKALALGAKAVMLGRAPLYGLGAGGEAGAARVLRMFCEDIERTLALVGCRHPGELSRAHLHDAACAAGLNPARSSP</sequence>
<dbReference type="InterPro" id="IPR012133">
    <property type="entry name" value="Alpha-hydoxy_acid_DH_FMN"/>
</dbReference>
<feature type="binding site" evidence="7">
    <location>
        <position position="284"/>
    </location>
    <ligand>
        <name>FMN</name>
        <dbReference type="ChEBI" id="CHEBI:58210"/>
    </ligand>
</feature>
<feature type="binding site" evidence="7">
    <location>
        <position position="114"/>
    </location>
    <ligand>
        <name>FMN</name>
        <dbReference type="ChEBI" id="CHEBI:58210"/>
    </ligand>
</feature>
<name>A0A3M6QTV8_9BURK</name>
<dbReference type="GO" id="GO:0005886">
    <property type="term" value="C:plasma membrane"/>
    <property type="evidence" value="ECO:0007669"/>
    <property type="project" value="TreeGrafter"/>
</dbReference>
<comment type="similarity">
    <text evidence="5">Belongs to the FMN-dependent alpha-hydroxy acid dehydrogenase family.</text>
</comment>
<feature type="binding site" evidence="7">
    <location>
        <position position="172"/>
    </location>
    <ligand>
        <name>glyoxylate</name>
        <dbReference type="ChEBI" id="CHEBI:36655"/>
    </ligand>
</feature>
<evidence type="ECO:0000256" key="7">
    <source>
        <dbReference type="PIRSR" id="PIRSR000138-2"/>
    </source>
</evidence>
<evidence type="ECO:0000256" key="6">
    <source>
        <dbReference type="PIRSR" id="PIRSR000138-1"/>
    </source>
</evidence>
<dbReference type="RefSeq" id="WP_122229631.1">
    <property type="nucleotide sequence ID" value="NZ_RDQO01000003.1"/>
</dbReference>
<dbReference type="PANTHER" id="PTHR10578">
    <property type="entry name" value="S -2-HYDROXY-ACID OXIDASE-RELATED"/>
    <property type="match status" value="1"/>
</dbReference>
<dbReference type="InterPro" id="IPR000262">
    <property type="entry name" value="FMN-dep_DH"/>
</dbReference>
<dbReference type="PIRSF" id="PIRSF000138">
    <property type="entry name" value="Al-hdrx_acd_dh"/>
    <property type="match status" value="1"/>
</dbReference>
<feature type="binding site" evidence="7">
    <location>
        <position position="137"/>
    </location>
    <ligand>
        <name>glyoxylate</name>
        <dbReference type="ChEBI" id="CHEBI:36655"/>
    </ligand>
</feature>